<proteinExistence type="predicted"/>
<evidence type="ECO:0000259" key="2">
    <source>
        <dbReference type="Pfam" id="PF13538"/>
    </source>
</evidence>
<organism evidence="3 6">
    <name type="scientific">Carbonactinospora thermoautotrophica</name>
    <dbReference type="NCBI Taxonomy" id="1469144"/>
    <lineage>
        <taxon>Bacteria</taxon>
        <taxon>Bacillati</taxon>
        <taxon>Actinomycetota</taxon>
        <taxon>Actinomycetes</taxon>
        <taxon>Kitasatosporales</taxon>
        <taxon>Carbonactinosporaceae</taxon>
        <taxon>Carbonactinospora</taxon>
    </lineage>
</organism>
<dbReference type="Pfam" id="PF08378">
    <property type="entry name" value="NERD"/>
    <property type="match status" value="1"/>
</dbReference>
<evidence type="ECO:0000313" key="5">
    <source>
        <dbReference type="Proteomes" id="UP000070598"/>
    </source>
</evidence>
<dbReference type="GO" id="GO:0043138">
    <property type="term" value="F:3'-5' DNA helicase activity"/>
    <property type="evidence" value="ECO:0007669"/>
    <property type="project" value="TreeGrafter"/>
</dbReference>
<dbReference type="Pfam" id="PF13538">
    <property type="entry name" value="UvrD_C_2"/>
    <property type="match status" value="1"/>
</dbReference>
<evidence type="ECO:0000313" key="3">
    <source>
        <dbReference type="EMBL" id="KWW97918.1"/>
    </source>
</evidence>
<dbReference type="Proteomes" id="UP000070598">
    <property type="component" value="Unassembled WGS sequence"/>
</dbReference>
<evidence type="ECO:0000313" key="6">
    <source>
        <dbReference type="Proteomes" id="UP000070659"/>
    </source>
</evidence>
<dbReference type="Gene3D" id="3.40.50.300">
    <property type="entry name" value="P-loop containing nucleotide triphosphate hydrolases"/>
    <property type="match status" value="2"/>
</dbReference>
<dbReference type="GO" id="GO:0003677">
    <property type="term" value="F:DNA binding"/>
    <property type="evidence" value="ECO:0007669"/>
    <property type="project" value="InterPro"/>
</dbReference>
<dbReference type="GO" id="GO:0005524">
    <property type="term" value="F:ATP binding"/>
    <property type="evidence" value="ECO:0007669"/>
    <property type="project" value="InterPro"/>
</dbReference>
<dbReference type="PANTHER" id="PTHR11070">
    <property type="entry name" value="UVRD / RECB / PCRA DNA HELICASE FAMILY MEMBER"/>
    <property type="match status" value="1"/>
</dbReference>
<dbReference type="AlphaFoldDB" id="A0A132MJB7"/>
<accession>A0A132MJB7</accession>
<feature type="domain" description="NERD" evidence="1">
    <location>
        <begin position="15"/>
        <end position="118"/>
    </location>
</feature>
<dbReference type="Proteomes" id="UP000070659">
    <property type="component" value="Unassembled WGS sequence"/>
</dbReference>
<dbReference type="InterPro" id="IPR027785">
    <property type="entry name" value="UvrD-like_helicase_C"/>
</dbReference>
<dbReference type="InterPro" id="IPR027417">
    <property type="entry name" value="P-loop_NTPase"/>
</dbReference>
<feature type="domain" description="UvrD-like helicase C-terminal" evidence="2">
    <location>
        <begin position="507"/>
        <end position="550"/>
    </location>
</feature>
<dbReference type="EMBL" id="JYIK01001111">
    <property type="protein sequence ID" value="KWX06186.1"/>
    <property type="molecule type" value="Genomic_DNA"/>
</dbReference>
<evidence type="ECO:0000259" key="1">
    <source>
        <dbReference type="Pfam" id="PF08378"/>
    </source>
</evidence>
<dbReference type="InterPro" id="IPR000212">
    <property type="entry name" value="DNA_helicase_UvrD/REP"/>
</dbReference>
<evidence type="ECO:0000313" key="4">
    <source>
        <dbReference type="EMBL" id="KWX06186.1"/>
    </source>
</evidence>
<dbReference type="EMBL" id="JYIJ01000019">
    <property type="protein sequence ID" value="KWW97918.1"/>
    <property type="molecule type" value="Genomic_DNA"/>
</dbReference>
<dbReference type="RefSeq" id="WP_079046346.1">
    <property type="nucleotide sequence ID" value="NZ_JYIJ01000019.1"/>
</dbReference>
<comment type="caution">
    <text evidence="3">The sequence shown here is derived from an EMBL/GenBank/DDBJ whole genome shotgun (WGS) entry which is preliminary data.</text>
</comment>
<reference evidence="3 6" key="1">
    <citation type="submission" date="2015-02" db="EMBL/GenBank/DDBJ databases">
        <title>Physiological reanalysis, assessment of diazotrophy, and genome sequences of multiple isolates of Streptomyces thermoautotrophicus.</title>
        <authorList>
            <person name="MacKellar D.C."/>
            <person name="Lieber L."/>
            <person name="Norman J."/>
            <person name="Bolger A."/>
            <person name="Tobin C."/>
            <person name="Murray J.W."/>
            <person name="Prell J."/>
        </authorList>
    </citation>
    <scope>NUCLEOTIDE SEQUENCE [LARGE SCALE GENOMIC DNA]</scope>
    <source>
        <strain evidence="3 6">UBT1</strain>
    </source>
</reference>
<name>A0A132MJB7_9ACTN</name>
<dbReference type="InterPro" id="IPR011528">
    <property type="entry name" value="NERD"/>
</dbReference>
<dbReference type="PANTHER" id="PTHR11070:SF2">
    <property type="entry name" value="ATP-DEPENDENT DNA HELICASE SRS2"/>
    <property type="match status" value="1"/>
</dbReference>
<sequence length="564" mass="62037">MARMIPPLIGDDAAPGERLVFQRLASDPASEGWTVLHSLDLAKHVRQVQGEADFVVIAPGRGVAIIEIKSHERVARGEDGQWLLGNKPPTPRSPFQQASGAMHTILAYLRGKRIDLRGIPVVYGVWFTHVRARAILPPSPEWHSWQLLDRDDFRTGAARAVLRLLDKGREHLAKHIPAMASTTPGPDETTAKALVAALRPRFELGAGSADLRRNRNAQLSAFLREQYEALDAMEGNPRVLFTGPAGSGKTFLAFEAARREAATGKSGWLLCYNRALGTYLRDHSSGAPGLEAGSLHSIMLRITGLQPPEGANSDFWQVNLVEASLERLLDGDLARDYLIVDEIQDLSAPGYLDVLDLMVKGGLAGGRCLLFGDFERQALYGLHDGRNELATRIPGLVSYTLTANCRNLPRIGAAVELLSGMSPGYRKFRRQDDGVQPRYYWYSNPDEQGQLLSRAVRELRDEGFELEEIVILSPRRSRSAATQCKDQWLRPLLAEAKGTVAPKGRVRYTTIHAFKGLEAPAVIVTDIDDPSVPGFEALLYTGLTRPTDRLSVLATKDALAKKLL</sequence>
<dbReference type="SUPFAM" id="SSF52540">
    <property type="entry name" value="P-loop containing nucleoside triphosphate hydrolases"/>
    <property type="match status" value="1"/>
</dbReference>
<protein>
    <submittedName>
        <fullName evidence="3">Nuclease</fullName>
    </submittedName>
</protein>
<dbReference type="GO" id="GO:0000725">
    <property type="term" value="P:recombinational repair"/>
    <property type="evidence" value="ECO:0007669"/>
    <property type="project" value="TreeGrafter"/>
</dbReference>
<gene>
    <name evidence="3" type="ORF">TH66_21340</name>
    <name evidence="4" type="ORF">TR74_22765</name>
</gene>
<reference evidence="5" key="2">
    <citation type="submission" date="2015-02" db="EMBL/GenBank/DDBJ databases">
        <title>Physiological reanalysis, assessment of diazotrophy, and genome sequences of multiple isolates of Streptomyces thermoautotrophicus.</title>
        <authorList>
            <person name="MacKellar D.C."/>
            <person name="Lieber L."/>
            <person name="Norman J."/>
            <person name="Bolger A."/>
            <person name="Tobin C."/>
            <person name="Murray J.W."/>
            <person name="Friesen M."/>
            <person name="Prell J."/>
        </authorList>
    </citation>
    <scope>NUCLEOTIDE SEQUENCE [LARGE SCALE GENOMIC DNA]</scope>
    <source>
        <strain evidence="5">UBT1</strain>
    </source>
</reference>
<dbReference type="PATRIC" id="fig|1469144.8.peg.898"/>